<dbReference type="OrthoDB" id="39225at2157"/>
<evidence type="ECO:0000259" key="4">
    <source>
        <dbReference type="Pfam" id="PF00155"/>
    </source>
</evidence>
<dbReference type="RefSeq" id="WP_116421142.1">
    <property type="nucleotide sequence ID" value="NZ_JAOAJA010000012.1"/>
</dbReference>
<dbReference type="EMBL" id="NMUF01000010">
    <property type="protein sequence ID" value="RFA99120.1"/>
    <property type="molecule type" value="Genomic_DNA"/>
</dbReference>
<dbReference type="EMBL" id="NMUE01000017">
    <property type="protein sequence ID" value="RFA95970.1"/>
    <property type="molecule type" value="Genomic_DNA"/>
</dbReference>
<reference evidence="7 8" key="1">
    <citation type="submission" date="2017-07" db="EMBL/GenBank/DDBJ databases">
        <title>Draft genome sequence of aerobic hyperthermophilic archaea, Pyrobaculum aerophilum YKB31 and YKB32.</title>
        <authorList>
            <person name="Mochizuki T."/>
            <person name="Berliner A.J."/>
            <person name="Yoshida-Takashima Y."/>
            <person name="Takaki Y."/>
            <person name="Nunoura T."/>
            <person name="Takai K."/>
        </authorList>
    </citation>
    <scope>NUCLEOTIDE SEQUENCE [LARGE SCALE GENOMIC DNA]</scope>
    <source>
        <strain evidence="5 8">YKB31</strain>
        <strain evidence="6 7">YKB32</strain>
    </source>
</reference>
<comment type="caution">
    <text evidence="5">The sequence shown here is derived from an EMBL/GenBank/DDBJ whole genome shotgun (WGS) entry which is preliminary data.</text>
</comment>
<dbReference type="Pfam" id="PF00155">
    <property type="entry name" value="Aminotran_1_2"/>
    <property type="match status" value="1"/>
</dbReference>
<evidence type="ECO:0000256" key="2">
    <source>
        <dbReference type="ARBA" id="ARBA00022898"/>
    </source>
</evidence>
<evidence type="ECO:0000313" key="5">
    <source>
        <dbReference type="EMBL" id="RFA95970.1"/>
    </source>
</evidence>
<protein>
    <recommendedName>
        <fullName evidence="3">Aminotransferase</fullName>
        <ecNumber evidence="3">2.6.1.-</ecNumber>
    </recommendedName>
</protein>
<dbReference type="InterPro" id="IPR015424">
    <property type="entry name" value="PyrdxlP-dep_Trfase"/>
</dbReference>
<evidence type="ECO:0000313" key="6">
    <source>
        <dbReference type="EMBL" id="RFA99120.1"/>
    </source>
</evidence>
<keyword evidence="2" id="KW-0663">Pyridoxal phosphate</keyword>
<dbReference type="SUPFAM" id="SSF53383">
    <property type="entry name" value="PLP-dependent transferases"/>
    <property type="match status" value="1"/>
</dbReference>
<dbReference type="PANTHER" id="PTHR42885:SF1">
    <property type="entry name" value="THREONINE-PHOSPHATE DECARBOXYLASE"/>
    <property type="match status" value="1"/>
</dbReference>
<evidence type="ECO:0000313" key="8">
    <source>
        <dbReference type="Proteomes" id="UP000257123"/>
    </source>
</evidence>
<evidence type="ECO:0000256" key="3">
    <source>
        <dbReference type="RuleBase" id="RU000481"/>
    </source>
</evidence>
<dbReference type="EC" id="2.6.1.-" evidence="3"/>
<dbReference type="InterPro" id="IPR004839">
    <property type="entry name" value="Aminotransferase_I/II_large"/>
</dbReference>
<sequence length="315" mass="34328">MPILTGVIAVCAAMHGGSSWADPPVPDFSDNSNPLGPPRELIRLVKEAVERMAYLKFPANLVEEALSEYEGVEVTAFNGATEALTVLLASLRPRRVLIEWPNYTDYGRIAELIGAEYVYVDNFNSAGPGDVAIISNPNNPTGRLRKREEVLDLAGQLERRGAVLVVDESFIDFTSEPSAAPDVLVVKSYGKFLAAPGLRLGGILGRVRGALKAPWRVNSIADYAVFHLGASAMRRHREATVKYVAEESPRVQRELGKCASVVPSPVHFFIVKGPMPQGVKVRPLTTHGIEGAYRVSIKTRELNDVLIKAVCREVS</sequence>
<accession>A0A371QYS7</accession>
<dbReference type="Proteomes" id="UP000257123">
    <property type="component" value="Unassembled WGS sequence"/>
</dbReference>
<dbReference type="Proteomes" id="UP000256877">
    <property type="component" value="Unassembled WGS sequence"/>
</dbReference>
<dbReference type="InterPro" id="IPR015421">
    <property type="entry name" value="PyrdxlP-dep_Trfase_major"/>
</dbReference>
<keyword evidence="3" id="KW-0032">Aminotransferase</keyword>
<dbReference type="PROSITE" id="PS00105">
    <property type="entry name" value="AA_TRANSFER_CLASS_1"/>
    <property type="match status" value="1"/>
</dbReference>
<dbReference type="InterPro" id="IPR015422">
    <property type="entry name" value="PyrdxlP-dep_Trfase_small"/>
</dbReference>
<name>A0A371QYS7_9CREN</name>
<evidence type="ECO:0000313" key="7">
    <source>
        <dbReference type="Proteomes" id="UP000256877"/>
    </source>
</evidence>
<comment type="similarity">
    <text evidence="3">Belongs to the class-I pyridoxal-phosphate-dependent aminotransferase family.</text>
</comment>
<proteinExistence type="inferred from homology"/>
<dbReference type="Gene3D" id="3.90.1150.10">
    <property type="entry name" value="Aspartate Aminotransferase, domain 1"/>
    <property type="match status" value="1"/>
</dbReference>
<feature type="domain" description="Aminotransferase class I/classII large" evidence="4">
    <location>
        <begin position="28"/>
        <end position="309"/>
    </location>
</feature>
<dbReference type="GO" id="GO:0008483">
    <property type="term" value="F:transaminase activity"/>
    <property type="evidence" value="ECO:0007669"/>
    <property type="project" value="UniProtKB-KW"/>
</dbReference>
<organism evidence="5 8">
    <name type="scientific">Pyrobaculum aerophilum</name>
    <dbReference type="NCBI Taxonomy" id="13773"/>
    <lineage>
        <taxon>Archaea</taxon>
        <taxon>Thermoproteota</taxon>
        <taxon>Thermoprotei</taxon>
        <taxon>Thermoproteales</taxon>
        <taxon>Thermoproteaceae</taxon>
        <taxon>Pyrobaculum</taxon>
    </lineage>
</organism>
<dbReference type="Gene3D" id="3.40.640.10">
    <property type="entry name" value="Type I PLP-dependent aspartate aminotransferase-like (Major domain)"/>
    <property type="match status" value="1"/>
</dbReference>
<dbReference type="PANTHER" id="PTHR42885">
    <property type="entry name" value="HISTIDINOL-PHOSPHATE AMINOTRANSFERASE-RELATED"/>
    <property type="match status" value="1"/>
</dbReference>
<dbReference type="GO" id="GO:0030170">
    <property type="term" value="F:pyridoxal phosphate binding"/>
    <property type="evidence" value="ECO:0007669"/>
    <property type="project" value="InterPro"/>
</dbReference>
<dbReference type="InterPro" id="IPR004838">
    <property type="entry name" value="NHTrfase_class1_PyrdxlP-BS"/>
</dbReference>
<keyword evidence="3" id="KW-0808">Transferase</keyword>
<dbReference type="AlphaFoldDB" id="A0A371QYS7"/>
<gene>
    <name evidence="5" type="ORF">CGL51_06590</name>
    <name evidence="6" type="ORF">CGL52_05240</name>
</gene>
<dbReference type="CDD" id="cd00609">
    <property type="entry name" value="AAT_like"/>
    <property type="match status" value="1"/>
</dbReference>
<comment type="cofactor">
    <cofactor evidence="1 3">
        <name>pyridoxal 5'-phosphate</name>
        <dbReference type="ChEBI" id="CHEBI:597326"/>
    </cofactor>
</comment>
<evidence type="ECO:0000256" key="1">
    <source>
        <dbReference type="ARBA" id="ARBA00001933"/>
    </source>
</evidence>